<keyword evidence="4" id="KW-0479">Metal-binding</keyword>
<dbReference type="EC" id="3.6.4.13" evidence="2"/>
<feature type="domain" description="RLR CTR" evidence="14">
    <location>
        <begin position="453"/>
        <end position="582"/>
    </location>
</feature>
<dbReference type="EMBL" id="WNYA01000008">
    <property type="protein sequence ID" value="KAG8559804.1"/>
    <property type="molecule type" value="Genomic_DNA"/>
</dbReference>
<dbReference type="InterPro" id="IPR051363">
    <property type="entry name" value="RLR_Helicase"/>
</dbReference>
<evidence type="ECO:0000256" key="4">
    <source>
        <dbReference type="ARBA" id="ARBA00022723"/>
    </source>
</evidence>
<evidence type="ECO:0000256" key="3">
    <source>
        <dbReference type="ARBA" id="ARBA00022490"/>
    </source>
</evidence>
<evidence type="ECO:0000256" key="8">
    <source>
        <dbReference type="ARBA" id="ARBA00022833"/>
    </source>
</evidence>
<dbReference type="GO" id="GO:0003725">
    <property type="term" value="F:double-stranded RNA binding"/>
    <property type="evidence" value="ECO:0007669"/>
    <property type="project" value="TreeGrafter"/>
</dbReference>
<evidence type="ECO:0000259" key="14">
    <source>
        <dbReference type="PROSITE" id="PS51789"/>
    </source>
</evidence>
<protein>
    <recommendedName>
        <fullName evidence="2">RNA helicase</fullName>
        <ecNumber evidence="2">3.6.4.13</ecNumber>
    </recommendedName>
</protein>
<dbReference type="PANTHER" id="PTHR14074:SF14">
    <property type="entry name" value="INTERFERON-INDUCED HELICASE C DOMAIN-CONTAINING PROTEIN 1"/>
    <property type="match status" value="1"/>
</dbReference>
<dbReference type="GO" id="GO:0140374">
    <property type="term" value="P:antiviral innate immune response"/>
    <property type="evidence" value="ECO:0007669"/>
    <property type="project" value="TreeGrafter"/>
</dbReference>
<dbReference type="GO" id="GO:0003724">
    <property type="term" value="F:RNA helicase activity"/>
    <property type="evidence" value="ECO:0007669"/>
    <property type="project" value="UniProtKB-EC"/>
</dbReference>
<evidence type="ECO:0000256" key="9">
    <source>
        <dbReference type="ARBA" id="ARBA00022840"/>
    </source>
</evidence>
<evidence type="ECO:0000256" key="11">
    <source>
        <dbReference type="ARBA" id="ARBA00023118"/>
    </source>
</evidence>
<organism evidence="15 16">
    <name type="scientific">Engystomops pustulosus</name>
    <name type="common">Tungara frog</name>
    <name type="synonym">Physalaemus pustulosus</name>
    <dbReference type="NCBI Taxonomy" id="76066"/>
    <lineage>
        <taxon>Eukaryota</taxon>
        <taxon>Metazoa</taxon>
        <taxon>Chordata</taxon>
        <taxon>Craniata</taxon>
        <taxon>Vertebrata</taxon>
        <taxon>Euteleostomi</taxon>
        <taxon>Amphibia</taxon>
        <taxon>Batrachia</taxon>
        <taxon>Anura</taxon>
        <taxon>Neobatrachia</taxon>
        <taxon>Hyloidea</taxon>
        <taxon>Leptodactylidae</taxon>
        <taxon>Leiuperinae</taxon>
        <taxon>Engystomops</taxon>
    </lineage>
</organism>
<dbReference type="Pfam" id="PF18119">
    <property type="entry name" value="RIG-I_C"/>
    <property type="match status" value="1"/>
</dbReference>
<keyword evidence="3" id="KW-0963">Cytoplasm</keyword>
<dbReference type="InterPro" id="IPR021673">
    <property type="entry name" value="RLR_CTR"/>
</dbReference>
<dbReference type="SUPFAM" id="SSF52540">
    <property type="entry name" value="P-loop containing nucleoside triphosphate hydrolases"/>
    <property type="match status" value="1"/>
</dbReference>
<dbReference type="CDD" id="cd12090">
    <property type="entry name" value="MDA5_ID"/>
    <property type="match status" value="1"/>
</dbReference>
<keyword evidence="16" id="KW-1185">Reference proteome</keyword>
<gene>
    <name evidence="15" type="ORF">GDO81_017463</name>
</gene>
<evidence type="ECO:0000256" key="6">
    <source>
        <dbReference type="ARBA" id="ARBA00022801"/>
    </source>
</evidence>
<dbReference type="Pfam" id="PF11648">
    <property type="entry name" value="RIG-I_C-RD"/>
    <property type="match status" value="1"/>
</dbReference>
<dbReference type="GO" id="GO:0016787">
    <property type="term" value="F:hydrolase activity"/>
    <property type="evidence" value="ECO:0007669"/>
    <property type="project" value="UniProtKB-KW"/>
</dbReference>
<dbReference type="PANTHER" id="PTHR14074">
    <property type="entry name" value="HELICASE WITH DEATH DOMAIN-RELATED"/>
    <property type="match status" value="1"/>
</dbReference>
<dbReference type="GO" id="GO:0005737">
    <property type="term" value="C:cytoplasm"/>
    <property type="evidence" value="ECO:0007669"/>
    <property type="project" value="UniProtKB-SubCell"/>
</dbReference>
<feature type="coiled-coil region" evidence="12">
    <location>
        <begin position="245"/>
        <end position="272"/>
    </location>
</feature>
<accession>A0AAV7AE32</accession>
<dbReference type="GO" id="GO:0003727">
    <property type="term" value="F:single-stranded RNA binding"/>
    <property type="evidence" value="ECO:0007669"/>
    <property type="project" value="TreeGrafter"/>
</dbReference>
<evidence type="ECO:0000259" key="13">
    <source>
        <dbReference type="PROSITE" id="PS51194"/>
    </source>
</evidence>
<dbReference type="SMART" id="SM00490">
    <property type="entry name" value="HELICc"/>
    <property type="match status" value="1"/>
</dbReference>
<evidence type="ECO:0000256" key="5">
    <source>
        <dbReference type="ARBA" id="ARBA00022741"/>
    </source>
</evidence>
<keyword evidence="10" id="KW-0694">RNA-binding</keyword>
<dbReference type="Gene3D" id="2.170.150.30">
    <property type="entry name" value="RIG-I-like receptor, C-terminal regulatory domain"/>
    <property type="match status" value="1"/>
</dbReference>
<dbReference type="Pfam" id="PF00271">
    <property type="entry name" value="Helicase_C"/>
    <property type="match status" value="1"/>
</dbReference>
<keyword evidence="11" id="KW-0051">Antiviral defense</keyword>
<evidence type="ECO:0000313" key="15">
    <source>
        <dbReference type="EMBL" id="KAG8559804.1"/>
    </source>
</evidence>
<dbReference type="GO" id="GO:0039530">
    <property type="term" value="P:MDA-5 signaling pathway"/>
    <property type="evidence" value="ECO:0007669"/>
    <property type="project" value="TreeGrafter"/>
</dbReference>
<evidence type="ECO:0000256" key="1">
    <source>
        <dbReference type="ARBA" id="ARBA00004496"/>
    </source>
</evidence>
<evidence type="ECO:0000256" key="12">
    <source>
        <dbReference type="SAM" id="Coils"/>
    </source>
</evidence>
<sequence>MKAEEDEEEGVQLSDFSLLIIDECHHTQKGAVYNNIMIRYIQQKKRNKRLQKLQEPVVPLPQILGLTASPGVGGAKDSKKAEEHILKICANMDSRIKTVQTHIKQLENQVKLPYKKVEIAEDNAKSPFGDKIKEMMKDIETFSDLYPQNDHGSQSYEQWVVQKEKTAAKEGNRRQHVCALHLKKYNDALQLYDTIRMNDALAHLVKFYNDEKKRALMLNESDGAALSDKIDETDRFLTELFYKCKKDLEQLAENEEYENEKLTRLRRSIMEEFTRNNKARGIVFTKTRQSAAALCQWIDDNEKFREVGIRAHYIIGAGANSDYTAMTQNEQKKVLQKFKTGELNLLIATSVAEEGLDIKECNIVISYGLIHNEIAMMQARGRARADESTLVLVASRSSGAIDHDSVNVYREGLMHKAIQRVQAMNPTIYAEKIQEFQKQTIIERKVKKKKDLQKVYQKNPAKVTFWCKKCQSHVCCGLDIRVIEDMHHVVPNPKFKKLYKKGENKTLQEKFADYQTNGEIICKNCGRTWGTIMVHRGSELPCLKICNFVIRYEDEKMTKDTLDVWRDLPIKFPAFTYLPDDSDDDY</sequence>
<dbReference type="GO" id="GO:0005524">
    <property type="term" value="F:ATP binding"/>
    <property type="evidence" value="ECO:0007669"/>
    <property type="project" value="UniProtKB-KW"/>
</dbReference>
<dbReference type="InterPro" id="IPR001650">
    <property type="entry name" value="Helicase_C-like"/>
</dbReference>
<keyword evidence="7" id="KW-0347">Helicase</keyword>
<proteinExistence type="predicted"/>
<dbReference type="PROSITE" id="PS51789">
    <property type="entry name" value="RLR_CTR"/>
    <property type="match status" value="1"/>
</dbReference>
<dbReference type="PROSITE" id="PS51194">
    <property type="entry name" value="HELICASE_CTER"/>
    <property type="match status" value="1"/>
</dbReference>
<keyword evidence="12" id="KW-0175">Coiled coil</keyword>
<keyword evidence="5" id="KW-0547">Nucleotide-binding</keyword>
<evidence type="ECO:0000313" key="16">
    <source>
        <dbReference type="Proteomes" id="UP000824782"/>
    </source>
</evidence>
<dbReference type="AlphaFoldDB" id="A0AAV7AE32"/>
<dbReference type="Gene3D" id="3.40.50.300">
    <property type="entry name" value="P-loop containing nucleotide triphosphate hydrolases"/>
    <property type="match status" value="3"/>
</dbReference>
<reference evidence="15" key="1">
    <citation type="thesis" date="2020" institute="ProQuest LLC" country="789 East Eisenhower Parkway, Ann Arbor, MI, USA">
        <title>Comparative Genomics and Chromosome Evolution.</title>
        <authorList>
            <person name="Mudd A.B."/>
        </authorList>
    </citation>
    <scope>NUCLEOTIDE SEQUENCE</scope>
    <source>
        <strain evidence="15">237g6f4</strain>
        <tissue evidence="15">Blood</tissue>
    </source>
</reference>
<keyword evidence="6" id="KW-0378">Hydrolase</keyword>
<dbReference type="InterPro" id="IPR038557">
    <property type="entry name" value="RLR_C_sf"/>
</dbReference>
<evidence type="ECO:0000256" key="7">
    <source>
        <dbReference type="ARBA" id="ARBA00022806"/>
    </source>
</evidence>
<dbReference type="InterPro" id="IPR041204">
    <property type="entry name" value="RIG-I-like_C"/>
</dbReference>
<name>A0AAV7AE32_ENGPU</name>
<dbReference type="Gene3D" id="1.20.1320.30">
    <property type="match status" value="1"/>
</dbReference>
<keyword evidence="9" id="KW-0067">ATP-binding</keyword>
<dbReference type="GO" id="GO:0008270">
    <property type="term" value="F:zinc ion binding"/>
    <property type="evidence" value="ECO:0007669"/>
    <property type="project" value="TreeGrafter"/>
</dbReference>
<dbReference type="EMBL" id="WNYA01000008">
    <property type="protein sequence ID" value="KAG8559805.1"/>
    <property type="molecule type" value="Genomic_DNA"/>
</dbReference>
<evidence type="ECO:0000256" key="10">
    <source>
        <dbReference type="ARBA" id="ARBA00022884"/>
    </source>
</evidence>
<comment type="subcellular location">
    <subcellularLocation>
        <location evidence="1">Cytoplasm</location>
    </subcellularLocation>
</comment>
<evidence type="ECO:0000256" key="2">
    <source>
        <dbReference type="ARBA" id="ARBA00012552"/>
    </source>
</evidence>
<comment type="caution">
    <text evidence="15">The sequence shown here is derived from an EMBL/GenBank/DDBJ whole genome shotgun (WGS) entry which is preliminary data.</text>
</comment>
<feature type="domain" description="Helicase C-terminal" evidence="13">
    <location>
        <begin position="261"/>
        <end position="453"/>
    </location>
</feature>
<dbReference type="Proteomes" id="UP000824782">
    <property type="component" value="Unassembled WGS sequence"/>
</dbReference>
<dbReference type="InterPro" id="IPR027417">
    <property type="entry name" value="P-loop_NTPase"/>
</dbReference>
<keyword evidence="8" id="KW-0862">Zinc</keyword>